<comment type="subcellular location">
    <subcellularLocation>
        <location evidence="2">Nucleus</location>
    </subcellularLocation>
</comment>
<dbReference type="EMBL" id="JACEIK010000504">
    <property type="protein sequence ID" value="MCD7458212.1"/>
    <property type="molecule type" value="Genomic_DNA"/>
</dbReference>
<dbReference type="PROSITE" id="PS01358">
    <property type="entry name" value="ZF_RANBP2_1"/>
    <property type="match status" value="1"/>
</dbReference>
<dbReference type="SUPFAM" id="SSF52768">
    <property type="entry name" value="Arginase/deacetylase"/>
    <property type="match status" value="1"/>
</dbReference>
<dbReference type="EC" id="3.5.1.98" evidence="4"/>
<dbReference type="InterPro" id="IPR037138">
    <property type="entry name" value="His_deacetylse_dom_sf"/>
</dbReference>
<evidence type="ECO:0000256" key="7">
    <source>
        <dbReference type="ARBA" id="ARBA00022771"/>
    </source>
</evidence>
<evidence type="ECO:0000256" key="11">
    <source>
        <dbReference type="ARBA" id="ARBA00023015"/>
    </source>
</evidence>
<sequence length="571" mass="62685">MILVKKCVISSEGNEVTEASKMSNLSGGKNETDLPNQSEVVLCQDLNGRLEGVGSAVVCDYTFHNDGQSGEVSQLCTRDSDGISGLNADPAAITKSAKCESGMTLEDMYNARYNFDEDDDDSDWEPSEKQIEVRKWFCVNCTMVNVEDVGNCEVCGEHRESGILRHGFFASPYLPAEDVNQDELPVTENSEDCRRSSLSSSTAVGFDERMLLHTEVVMKSHPHPERPDRLRAIAASLARAGIFPGKCYSIPAREITREELQMVHSVENIEAVDITKRMLASYFTPDTYANEHSACAARLAAGLCADLASAIYSGRVKNGFALVRPPGHHAGVKQAMGFCLHNNAAIAASAAEAAGAKKVLIVDWDVHHGNGTQEIFERSKSVLYISLHRHEGTGAADEVGSMGAEGYCVNIPWSRGGVSDNDYILAFEQVVLPIALDFNPDFTIISAGFDAARGDPLGCCDVTPAGYASMTQMLSVLSGGKLLVILEGGYNLRSISSSATAVIKMNFWPTLETNFTKLHSKWGSYAFLDARKQSRKRRRTGLPIWWRWGRKRWLYRILAKQLRAKSYCNYS</sequence>
<evidence type="ECO:0000256" key="3">
    <source>
        <dbReference type="ARBA" id="ARBA00007738"/>
    </source>
</evidence>
<gene>
    <name evidence="15" type="ORF">HAX54_037555</name>
</gene>
<evidence type="ECO:0000256" key="13">
    <source>
        <dbReference type="ARBA" id="ARBA00023242"/>
    </source>
</evidence>
<evidence type="ECO:0000256" key="6">
    <source>
        <dbReference type="ARBA" id="ARBA00022723"/>
    </source>
</evidence>
<keyword evidence="9" id="KW-0862">Zinc</keyword>
<comment type="caution">
    <text evidence="15">The sequence shown here is derived from an EMBL/GenBank/DDBJ whole genome shotgun (WGS) entry which is preliminary data.</text>
</comment>
<dbReference type="InterPro" id="IPR023801">
    <property type="entry name" value="His_deacetylse_dom"/>
</dbReference>
<keyword evidence="7" id="KW-0863">Zinc-finger</keyword>
<keyword evidence="11" id="KW-0805">Transcription regulation</keyword>
<evidence type="ECO:0000256" key="2">
    <source>
        <dbReference type="ARBA" id="ARBA00004123"/>
    </source>
</evidence>
<keyword evidence="8" id="KW-0378">Hydrolase</keyword>
<feature type="domain" description="RanBP2-type" evidence="14">
    <location>
        <begin position="136"/>
        <end position="155"/>
    </location>
</feature>
<evidence type="ECO:0000256" key="10">
    <source>
        <dbReference type="ARBA" id="ARBA00022853"/>
    </source>
</evidence>
<dbReference type="InterPro" id="IPR000286">
    <property type="entry name" value="HDACs"/>
</dbReference>
<evidence type="ECO:0000256" key="8">
    <source>
        <dbReference type="ARBA" id="ARBA00022801"/>
    </source>
</evidence>
<comment type="similarity">
    <text evidence="3">Belongs to the histone deacetylase family. HD type 2 subfamily.</text>
</comment>
<comment type="cofactor">
    <cofactor evidence="1">
        <name>Zn(2+)</name>
        <dbReference type="ChEBI" id="CHEBI:29105"/>
    </cofactor>
</comment>
<dbReference type="CDD" id="cd09992">
    <property type="entry name" value="HDAC_classII"/>
    <property type="match status" value="1"/>
</dbReference>
<evidence type="ECO:0000313" key="15">
    <source>
        <dbReference type="EMBL" id="MCD7458212.1"/>
    </source>
</evidence>
<keyword evidence="10" id="KW-0156">Chromatin regulator</keyword>
<accession>A0ABS8SH81</accession>
<evidence type="ECO:0000256" key="4">
    <source>
        <dbReference type="ARBA" id="ARBA00012111"/>
    </source>
</evidence>
<evidence type="ECO:0000256" key="5">
    <source>
        <dbReference type="ARBA" id="ARBA00022491"/>
    </source>
</evidence>
<organism evidence="15 16">
    <name type="scientific">Datura stramonium</name>
    <name type="common">Jimsonweed</name>
    <name type="synonym">Common thornapple</name>
    <dbReference type="NCBI Taxonomy" id="4076"/>
    <lineage>
        <taxon>Eukaryota</taxon>
        <taxon>Viridiplantae</taxon>
        <taxon>Streptophyta</taxon>
        <taxon>Embryophyta</taxon>
        <taxon>Tracheophyta</taxon>
        <taxon>Spermatophyta</taxon>
        <taxon>Magnoliopsida</taxon>
        <taxon>eudicotyledons</taxon>
        <taxon>Gunneridae</taxon>
        <taxon>Pentapetalae</taxon>
        <taxon>asterids</taxon>
        <taxon>lamiids</taxon>
        <taxon>Solanales</taxon>
        <taxon>Solanaceae</taxon>
        <taxon>Solanoideae</taxon>
        <taxon>Datureae</taxon>
        <taxon>Datura</taxon>
    </lineage>
</organism>
<dbReference type="PRINTS" id="PR01270">
    <property type="entry name" value="HDASUPER"/>
</dbReference>
<evidence type="ECO:0000256" key="9">
    <source>
        <dbReference type="ARBA" id="ARBA00022833"/>
    </source>
</evidence>
<keyword evidence="6" id="KW-0479">Metal-binding</keyword>
<evidence type="ECO:0000256" key="12">
    <source>
        <dbReference type="ARBA" id="ARBA00023163"/>
    </source>
</evidence>
<protein>
    <recommendedName>
        <fullName evidence="4">histone deacetylase</fullName>
        <ecNumber evidence="4">3.5.1.98</ecNumber>
    </recommendedName>
</protein>
<keyword evidence="5" id="KW-0678">Repressor</keyword>
<keyword evidence="16" id="KW-1185">Reference proteome</keyword>
<keyword evidence="12" id="KW-0804">Transcription</keyword>
<evidence type="ECO:0000256" key="1">
    <source>
        <dbReference type="ARBA" id="ARBA00001947"/>
    </source>
</evidence>
<dbReference type="InterPro" id="IPR001876">
    <property type="entry name" value="Znf_RanBP2"/>
</dbReference>
<dbReference type="Pfam" id="PF00850">
    <property type="entry name" value="Hist_deacetyl"/>
    <property type="match status" value="1"/>
</dbReference>
<reference evidence="15 16" key="1">
    <citation type="journal article" date="2021" name="BMC Genomics">
        <title>Datura genome reveals duplications of psychoactive alkaloid biosynthetic genes and high mutation rate following tissue culture.</title>
        <authorList>
            <person name="Rajewski A."/>
            <person name="Carter-House D."/>
            <person name="Stajich J."/>
            <person name="Litt A."/>
        </authorList>
    </citation>
    <scope>NUCLEOTIDE SEQUENCE [LARGE SCALE GENOMIC DNA]</scope>
    <source>
        <strain evidence="15">AR-01</strain>
    </source>
</reference>
<evidence type="ECO:0000313" key="16">
    <source>
        <dbReference type="Proteomes" id="UP000823775"/>
    </source>
</evidence>
<evidence type="ECO:0000259" key="14">
    <source>
        <dbReference type="PROSITE" id="PS01358"/>
    </source>
</evidence>
<dbReference type="PANTHER" id="PTHR10625">
    <property type="entry name" value="HISTONE DEACETYLASE HDAC1-RELATED"/>
    <property type="match status" value="1"/>
</dbReference>
<name>A0ABS8SH81_DATST</name>
<dbReference type="PANTHER" id="PTHR10625:SF5">
    <property type="entry name" value="HISTONE DEACETYLASE"/>
    <property type="match status" value="1"/>
</dbReference>
<proteinExistence type="inferred from homology"/>
<dbReference type="Proteomes" id="UP000823775">
    <property type="component" value="Unassembled WGS sequence"/>
</dbReference>
<keyword evidence="13" id="KW-0539">Nucleus</keyword>
<dbReference type="Gene3D" id="3.40.800.20">
    <property type="entry name" value="Histone deacetylase domain"/>
    <property type="match status" value="1"/>
</dbReference>
<dbReference type="InterPro" id="IPR023696">
    <property type="entry name" value="Ureohydrolase_dom_sf"/>
</dbReference>